<dbReference type="GO" id="GO:0043190">
    <property type="term" value="C:ATP-binding cassette (ABC) transporter complex"/>
    <property type="evidence" value="ECO:0007669"/>
    <property type="project" value="InterPro"/>
</dbReference>
<evidence type="ECO:0000313" key="14">
    <source>
        <dbReference type="Proteomes" id="UP000183287"/>
    </source>
</evidence>
<evidence type="ECO:0000256" key="10">
    <source>
        <dbReference type="ARBA" id="ARBA00023136"/>
    </source>
</evidence>
<proteinExistence type="inferred from homology"/>
<dbReference type="InterPro" id="IPR013525">
    <property type="entry name" value="ABC2_TM"/>
</dbReference>
<feature type="transmembrane region" description="Helical" evidence="11">
    <location>
        <begin position="44"/>
        <end position="68"/>
    </location>
</feature>
<dbReference type="GO" id="GO:0140359">
    <property type="term" value="F:ABC-type transporter activity"/>
    <property type="evidence" value="ECO:0007669"/>
    <property type="project" value="InterPro"/>
</dbReference>
<evidence type="ECO:0000256" key="6">
    <source>
        <dbReference type="ARBA" id="ARBA00022692"/>
    </source>
</evidence>
<dbReference type="Pfam" id="PF01061">
    <property type="entry name" value="ABC2_membrane"/>
    <property type="match status" value="1"/>
</dbReference>
<reference evidence="14" key="1">
    <citation type="submission" date="2016-10" db="EMBL/GenBank/DDBJ databases">
        <authorList>
            <person name="Varghese N."/>
            <person name="Submissions S."/>
        </authorList>
    </citation>
    <scope>NUCLEOTIDE SEQUENCE [LARGE SCALE GENOMIC DNA]</scope>
    <source>
        <strain evidence="14">Nm44</strain>
    </source>
</reference>
<evidence type="ECO:0000256" key="9">
    <source>
        <dbReference type="ARBA" id="ARBA00023047"/>
    </source>
</evidence>
<dbReference type="GO" id="GO:0015774">
    <property type="term" value="P:polysaccharide transport"/>
    <property type="evidence" value="ECO:0007669"/>
    <property type="project" value="UniProtKB-KW"/>
</dbReference>
<keyword evidence="10 11" id="KW-0472">Membrane</keyword>
<keyword evidence="9" id="KW-0625">Polysaccharide transport</keyword>
<evidence type="ECO:0000313" key="13">
    <source>
        <dbReference type="EMBL" id="SFL61923.1"/>
    </source>
</evidence>
<dbReference type="PANTHER" id="PTHR30413:SF10">
    <property type="entry name" value="CAPSULE POLYSACCHARIDE EXPORT INNER-MEMBRANE PROTEIN CTRC"/>
    <property type="match status" value="1"/>
</dbReference>
<comment type="similarity">
    <text evidence="2 11">Belongs to the ABC-2 integral membrane protein family.</text>
</comment>
<keyword evidence="8 11" id="KW-1133">Transmembrane helix</keyword>
<evidence type="ECO:0000256" key="7">
    <source>
        <dbReference type="ARBA" id="ARBA00022903"/>
    </source>
</evidence>
<dbReference type="PROSITE" id="PS51012">
    <property type="entry name" value="ABC_TM2"/>
    <property type="match status" value="1"/>
</dbReference>
<dbReference type="Proteomes" id="UP000183287">
    <property type="component" value="Unassembled WGS sequence"/>
</dbReference>
<evidence type="ECO:0000256" key="11">
    <source>
        <dbReference type="RuleBase" id="RU361157"/>
    </source>
</evidence>
<sequence length="275" mass="31283">MNPHAARSISPFVLLNTLKTNRSLIYNLIKREVIGRYRGSIMGLLWSFFNPVLMLTVYTFVFSVVFKARWMGGTESKTEFALVLFAGLMLFNLFAECLNRAPSLVLGNVNYVKKVVFPLEILSFVAMGSAAFHLLISLFVWLVFYLIFFGIPQATIVLLPVLLIPFFLMTLGLSWFLASLGVYLRDVSQIIGVMMTALMFLSPIFYPIAALPEEYHLFMQISPLTFTVEQARDVMIWGKGLDWGAWAMYMLLAAIIAWFGFAWFQKTRKGFADVL</sequence>
<feature type="transmembrane region" description="Helical" evidence="11">
    <location>
        <begin position="119"/>
        <end position="148"/>
    </location>
</feature>
<organism evidence="13 14">
    <name type="scientific">Nitrosomonas communis</name>
    <dbReference type="NCBI Taxonomy" id="44574"/>
    <lineage>
        <taxon>Bacteria</taxon>
        <taxon>Pseudomonadati</taxon>
        <taxon>Pseudomonadota</taxon>
        <taxon>Betaproteobacteria</taxon>
        <taxon>Nitrosomonadales</taxon>
        <taxon>Nitrosomonadaceae</taxon>
        <taxon>Nitrosomonas</taxon>
    </lineage>
</organism>
<dbReference type="STRING" id="44574.AAW31_09855"/>
<evidence type="ECO:0000256" key="4">
    <source>
        <dbReference type="ARBA" id="ARBA00022475"/>
    </source>
</evidence>
<feature type="transmembrane region" description="Helical" evidence="11">
    <location>
        <begin position="154"/>
        <end position="178"/>
    </location>
</feature>
<dbReference type="OrthoDB" id="9786910at2"/>
<keyword evidence="3 11" id="KW-0813">Transport</keyword>
<keyword evidence="4 11" id="KW-1003">Cell membrane</keyword>
<feature type="domain" description="ABC transmembrane type-2" evidence="12">
    <location>
        <begin position="42"/>
        <end position="267"/>
    </location>
</feature>
<dbReference type="PIRSF" id="PIRSF006648">
    <property type="entry name" value="DrrB"/>
    <property type="match status" value="1"/>
</dbReference>
<dbReference type="AlphaFoldDB" id="A0A1I4J6W5"/>
<keyword evidence="5" id="KW-0762">Sugar transport</keyword>
<accession>A0A1I4J6W5</accession>
<dbReference type="EMBL" id="FOUB01000001">
    <property type="protein sequence ID" value="SFL61923.1"/>
    <property type="molecule type" value="Genomic_DNA"/>
</dbReference>
<name>A0A1I4J6W5_9PROT</name>
<feature type="transmembrane region" description="Helical" evidence="11">
    <location>
        <begin position="80"/>
        <end position="98"/>
    </location>
</feature>
<keyword evidence="7" id="KW-0972">Capsule biogenesis/degradation</keyword>
<evidence type="ECO:0000256" key="5">
    <source>
        <dbReference type="ARBA" id="ARBA00022597"/>
    </source>
</evidence>
<evidence type="ECO:0000256" key="3">
    <source>
        <dbReference type="ARBA" id="ARBA00022448"/>
    </source>
</evidence>
<feature type="transmembrane region" description="Helical" evidence="11">
    <location>
        <begin position="243"/>
        <end position="264"/>
    </location>
</feature>
<dbReference type="RefSeq" id="WP_074902802.1">
    <property type="nucleotide sequence ID" value="NZ_FOUB01000001.1"/>
</dbReference>
<dbReference type="PRINTS" id="PR00164">
    <property type="entry name" value="ABC2TRNSPORT"/>
</dbReference>
<dbReference type="InterPro" id="IPR000412">
    <property type="entry name" value="ABC_2_transport"/>
</dbReference>
<evidence type="ECO:0000259" key="12">
    <source>
        <dbReference type="PROSITE" id="PS51012"/>
    </source>
</evidence>
<dbReference type="InterPro" id="IPR047817">
    <property type="entry name" value="ABC2_TM_bact-type"/>
</dbReference>
<feature type="transmembrane region" description="Helical" evidence="11">
    <location>
        <begin position="190"/>
        <end position="209"/>
    </location>
</feature>
<dbReference type="GO" id="GO:0015920">
    <property type="term" value="P:lipopolysaccharide transport"/>
    <property type="evidence" value="ECO:0007669"/>
    <property type="project" value="TreeGrafter"/>
</dbReference>
<comment type="subcellular location">
    <subcellularLocation>
        <location evidence="11">Cell inner membrane</location>
        <topology evidence="11">Multi-pass membrane protein</topology>
    </subcellularLocation>
    <subcellularLocation>
        <location evidence="1">Cell membrane</location>
        <topology evidence="1">Multi-pass membrane protein</topology>
    </subcellularLocation>
</comment>
<evidence type="ECO:0000256" key="8">
    <source>
        <dbReference type="ARBA" id="ARBA00022989"/>
    </source>
</evidence>
<protein>
    <recommendedName>
        <fullName evidence="11">Transport permease protein</fullName>
    </recommendedName>
</protein>
<gene>
    <name evidence="13" type="ORF">SAMN05421863_1001202</name>
</gene>
<keyword evidence="6 11" id="KW-0812">Transmembrane</keyword>
<evidence type="ECO:0000256" key="2">
    <source>
        <dbReference type="ARBA" id="ARBA00007783"/>
    </source>
</evidence>
<keyword evidence="14" id="KW-1185">Reference proteome</keyword>
<evidence type="ECO:0000256" key="1">
    <source>
        <dbReference type="ARBA" id="ARBA00004651"/>
    </source>
</evidence>
<dbReference type="PANTHER" id="PTHR30413">
    <property type="entry name" value="INNER MEMBRANE TRANSPORT PERMEASE"/>
    <property type="match status" value="1"/>
</dbReference>